<feature type="compositionally biased region" description="Pro residues" evidence="5">
    <location>
        <begin position="410"/>
        <end position="428"/>
    </location>
</feature>
<dbReference type="InterPro" id="IPR018097">
    <property type="entry name" value="EGF_Ca-bd_CS"/>
</dbReference>
<dbReference type="InterPro" id="IPR049883">
    <property type="entry name" value="NOTCH1_EGF-like"/>
</dbReference>
<evidence type="ECO:0000313" key="8">
    <source>
        <dbReference type="Proteomes" id="UP001159363"/>
    </source>
</evidence>
<dbReference type="Proteomes" id="UP001159363">
    <property type="component" value="Chromosome 1"/>
</dbReference>
<feature type="domain" description="EGF-like" evidence="6">
    <location>
        <begin position="311"/>
        <end position="352"/>
    </location>
</feature>
<dbReference type="InterPro" id="IPR050751">
    <property type="entry name" value="ECM_structural_protein"/>
</dbReference>
<protein>
    <recommendedName>
        <fullName evidence="6">EGF-like domain-containing protein</fullName>
    </recommendedName>
</protein>
<feature type="compositionally biased region" description="Low complexity" evidence="5">
    <location>
        <begin position="429"/>
        <end position="442"/>
    </location>
</feature>
<keyword evidence="8" id="KW-1185">Reference proteome</keyword>
<dbReference type="SUPFAM" id="SSF57196">
    <property type="entry name" value="EGF/Laminin"/>
    <property type="match status" value="2"/>
</dbReference>
<evidence type="ECO:0000259" key="6">
    <source>
        <dbReference type="PROSITE" id="PS50026"/>
    </source>
</evidence>
<dbReference type="PROSITE" id="PS00010">
    <property type="entry name" value="ASX_HYDROXYL"/>
    <property type="match status" value="1"/>
</dbReference>
<keyword evidence="3" id="KW-1015">Disulfide bond</keyword>
<dbReference type="SMART" id="SM00179">
    <property type="entry name" value="EGF_CA"/>
    <property type="match status" value="2"/>
</dbReference>
<dbReference type="PROSITE" id="PS01186">
    <property type="entry name" value="EGF_2"/>
    <property type="match status" value="1"/>
</dbReference>
<dbReference type="Gene3D" id="3.30.420.10">
    <property type="entry name" value="Ribonuclease H-like superfamily/Ribonuclease H"/>
    <property type="match status" value="1"/>
</dbReference>
<dbReference type="PROSITE" id="PS01187">
    <property type="entry name" value="EGF_CA"/>
    <property type="match status" value="1"/>
</dbReference>
<proteinExistence type="predicted"/>
<feature type="region of interest" description="Disordered" evidence="5">
    <location>
        <begin position="405"/>
        <end position="445"/>
    </location>
</feature>
<dbReference type="SMART" id="SM00181">
    <property type="entry name" value="EGF"/>
    <property type="match status" value="2"/>
</dbReference>
<reference evidence="7 8" key="1">
    <citation type="submission" date="2023-02" db="EMBL/GenBank/DDBJ databases">
        <title>LHISI_Scaffold_Assembly.</title>
        <authorList>
            <person name="Stuart O.P."/>
            <person name="Cleave R."/>
            <person name="Magrath M.J.L."/>
            <person name="Mikheyev A.S."/>
        </authorList>
    </citation>
    <scope>NUCLEOTIDE SEQUENCE [LARGE SCALE GENOMIC DNA]</scope>
    <source>
        <strain evidence="7">Daus_M_001</strain>
        <tissue evidence="7">Leg muscle</tissue>
    </source>
</reference>
<sequence>MPWSSVSVGTYADTPKVMGYQYVKAALPHHTIHLTRPKTYISRAVTSHCHRPLVVLNRFEEHSGEFQRLSWPFGSPDMNPVENLWDVVGRFTPAQYPAPIHSRELWVAIQTAWINVSPRRFGRFFKIRHSEPVRVKSGENGAAPNLQGRGKREIPEKTRRPTASSGTIPTCEDPKWPGLRVNLVRLGGRRVSIRSTTAASISVYDDSDVITGHTFFFVKPELLQCPSDNVIKTRYKCNVNGEWVDCIRQRCCQNYTYIGGRCVPKDVDPCSLNLCEQRCTIYLQRVICTCYPGYQFNPENQKNGVTPLCEDVDECASSGGNDCEQQCVNTAGSFRCECRDGFQLRPDNKTCEPSAPSAVAGDVDAQAATRGRCYANCDTVSRLHDKVNDLHEKVLALSTAIRLSSFASGPPGPQGRPGPPGPPGPRGFPGPEGTPGESSGSGDYTYSMLDSFVVDEGNKVQPFCRCKRGPLGPTGPSGKEGLKGDSGEKGARGPKGNPGSFDFLLLLLADIRHDIQHLQEKVFGKQEPPPFDLQVALRKHRFRERRRQERLLHGQSAPWLERDGGEIAHFSDDYGGEWPSSGEVDEYMEEEYWTAEETWRGSKNWEEAMLGWSRLT</sequence>
<gene>
    <name evidence="7" type="ORF">PR048_003422</name>
</gene>
<evidence type="ECO:0000256" key="4">
    <source>
        <dbReference type="PROSITE-ProRule" id="PRU00076"/>
    </source>
</evidence>
<evidence type="ECO:0000256" key="3">
    <source>
        <dbReference type="ARBA" id="ARBA00023157"/>
    </source>
</evidence>
<dbReference type="Gene3D" id="2.10.25.10">
    <property type="entry name" value="Laminin"/>
    <property type="match status" value="2"/>
</dbReference>
<feature type="compositionally biased region" description="Basic and acidic residues" evidence="5">
    <location>
        <begin position="480"/>
        <end position="491"/>
    </location>
</feature>
<dbReference type="EMBL" id="JARBHB010000001">
    <property type="protein sequence ID" value="KAJ8898062.1"/>
    <property type="molecule type" value="Genomic_DNA"/>
</dbReference>
<dbReference type="InterPro" id="IPR000152">
    <property type="entry name" value="EGF-type_Asp/Asn_hydroxyl_site"/>
</dbReference>
<feature type="region of interest" description="Disordered" evidence="5">
    <location>
        <begin position="136"/>
        <end position="169"/>
    </location>
</feature>
<feature type="compositionally biased region" description="Basic and acidic residues" evidence="5">
    <location>
        <begin position="150"/>
        <end position="159"/>
    </location>
</feature>
<keyword evidence="2" id="KW-0677">Repeat</keyword>
<dbReference type="PANTHER" id="PTHR24034">
    <property type="entry name" value="EGF-LIKE DOMAIN-CONTAINING PROTEIN"/>
    <property type="match status" value="1"/>
</dbReference>
<evidence type="ECO:0000313" key="7">
    <source>
        <dbReference type="EMBL" id="KAJ8898062.1"/>
    </source>
</evidence>
<evidence type="ECO:0000256" key="5">
    <source>
        <dbReference type="SAM" id="MobiDB-lite"/>
    </source>
</evidence>
<dbReference type="PANTHER" id="PTHR24034:SF204">
    <property type="entry name" value="ADHESION G PROTEIN-COUPLED RECEPTOR E1"/>
    <property type="match status" value="1"/>
</dbReference>
<name>A0ABQ9IN23_9NEOP</name>
<dbReference type="Gene3D" id="1.20.5.320">
    <property type="entry name" value="6-Phosphogluconate Dehydrogenase, domain 3"/>
    <property type="match status" value="2"/>
</dbReference>
<keyword evidence="1 4" id="KW-0245">EGF-like domain</keyword>
<comment type="caution">
    <text evidence="4">Lacks conserved residue(s) required for the propagation of feature annotation.</text>
</comment>
<dbReference type="Pfam" id="PF07645">
    <property type="entry name" value="EGF_CA"/>
    <property type="match status" value="1"/>
</dbReference>
<comment type="caution">
    <text evidence="7">The sequence shown here is derived from an EMBL/GenBank/DDBJ whole genome shotgun (WGS) entry which is preliminary data.</text>
</comment>
<accession>A0ABQ9IN23</accession>
<dbReference type="InterPro" id="IPR000742">
    <property type="entry name" value="EGF"/>
</dbReference>
<evidence type="ECO:0000256" key="1">
    <source>
        <dbReference type="ARBA" id="ARBA00022536"/>
    </source>
</evidence>
<dbReference type="CDD" id="cd00054">
    <property type="entry name" value="EGF_CA"/>
    <property type="match status" value="1"/>
</dbReference>
<dbReference type="InterPro" id="IPR036397">
    <property type="entry name" value="RNaseH_sf"/>
</dbReference>
<feature type="region of interest" description="Disordered" evidence="5">
    <location>
        <begin position="466"/>
        <end position="497"/>
    </location>
</feature>
<dbReference type="InterPro" id="IPR001881">
    <property type="entry name" value="EGF-like_Ca-bd_dom"/>
</dbReference>
<evidence type="ECO:0000256" key="2">
    <source>
        <dbReference type="ARBA" id="ARBA00022737"/>
    </source>
</evidence>
<organism evidence="7 8">
    <name type="scientific">Dryococelus australis</name>
    <dbReference type="NCBI Taxonomy" id="614101"/>
    <lineage>
        <taxon>Eukaryota</taxon>
        <taxon>Metazoa</taxon>
        <taxon>Ecdysozoa</taxon>
        <taxon>Arthropoda</taxon>
        <taxon>Hexapoda</taxon>
        <taxon>Insecta</taxon>
        <taxon>Pterygota</taxon>
        <taxon>Neoptera</taxon>
        <taxon>Polyneoptera</taxon>
        <taxon>Phasmatodea</taxon>
        <taxon>Verophasmatodea</taxon>
        <taxon>Anareolatae</taxon>
        <taxon>Phasmatidae</taxon>
        <taxon>Eurycanthinae</taxon>
        <taxon>Dryococelus</taxon>
    </lineage>
</organism>
<dbReference type="PROSITE" id="PS50026">
    <property type="entry name" value="EGF_3"/>
    <property type="match status" value="1"/>
</dbReference>